<evidence type="ECO:0008006" key="3">
    <source>
        <dbReference type="Google" id="ProtNLM"/>
    </source>
</evidence>
<accession>A0ABX8Z0A5</accession>
<dbReference type="Proteomes" id="UP000822862">
    <property type="component" value="Chromosome"/>
</dbReference>
<proteinExistence type="predicted"/>
<dbReference type="EMBL" id="CP075585">
    <property type="protein sequence ID" value="QZA58730.1"/>
    <property type="molecule type" value="Genomic_DNA"/>
</dbReference>
<reference evidence="1 2" key="2">
    <citation type="submission" date="2021-05" db="EMBL/GenBank/DDBJ databases">
        <title>Ecology and evolution of chlamydial symbionts of arthropods.</title>
        <authorList>
            <person name="Halter T."/>
            <person name="Sixt B.S."/>
            <person name="Toenshoff E.R."/>
            <person name="Koestlbacher S."/>
            <person name="Schulz F."/>
            <person name="Kostanjsek R."/>
            <person name="Collingro A."/>
            <person name="Hendrickx F."/>
            <person name="Horn M."/>
        </authorList>
    </citation>
    <scope>NUCLEOTIDE SEQUENCE [LARGE SCALE GENOMIC DNA]</scope>
    <source>
        <strain evidence="1 2">15C</strain>
    </source>
</reference>
<keyword evidence="2" id="KW-1185">Reference proteome</keyword>
<dbReference type="RefSeq" id="WP_194845683.1">
    <property type="nucleotide sequence ID" value="NZ_CP075585.1"/>
</dbReference>
<sequence length="637" mass="72467">MRRSICYCEPNLAFAGQVSNWNFFYTTAVTLPKGTILKFNLLSQGRISDWQIPETGSKEKKNRIWLQIPESKSISAKKTDQSTFEFCLSSDLKAGETAIITMGASEELSKEGNRAQTFLQRKRAFHLYIDPKGKGDWKEPEVFTLDVKGSSLENIRIIAPSLVSKNKRFDVIIRFEDCYGNLTHQAPEGTLIELSYKNLRENLNWKLFVPETGFINIPNLYFGESGIYRIELRNLTTKEVFYSSPIKCSTDSDADKSIFWGQLHGESERFDAGNNIETCLRYLRDEKNFHFFASSSFENTEETSNDIWKVISSQIAEFNEDLRFSTFLGFQWVGKPLEEGIHQLIYSKDNKPILRKKDAKNSSLKKIYKAHSPKEILSIASFSMAKGMETNFKEFDPDFERVVEIYNCWGSSECLGREGNLRPITAKNGKEIVESEKGSIRQALNRNCRFGFVAGGLDDRGVYNGLYEGPQVQYSAGLTAIIAAEQTRESLFQALYQRSCYATTGDRIVLGFFIAGACMGSELNTKIKPGLIFNRHITGFIATTENITEVLIIRNGIPFKIINPNQTEYEFAIDDAESISKISLQSPDERPPFIYYYLKVTQENGHIAWSSPIWVDHTELLIHKVPSKKLKKKEDTG</sequence>
<evidence type="ECO:0000313" key="1">
    <source>
        <dbReference type="EMBL" id="QZA58730.1"/>
    </source>
</evidence>
<evidence type="ECO:0000313" key="2">
    <source>
        <dbReference type="Proteomes" id="UP000822862"/>
    </source>
</evidence>
<dbReference type="InterPro" id="IPR022028">
    <property type="entry name" value="DUF3604"/>
</dbReference>
<organism evidence="1 2">
    <name type="scientific">Candidatus Rhabdochlamydia porcellionis</name>
    <dbReference type="NCBI Taxonomy" id="225148"/>
    <lineage>
        <taxon>Bacteria</taxon>
        <taxon>Pseudomonadati</taxon>
        <taxon>Chlamydiota</taxon>
        <taxon>Chlamydiia</taxon>
        <taxon>Parachlamydiales</taxon>
        <taxon>Candidatus Rhabdochlamydiaceae</taxon>
        <taxon>Candidatus Rhabdochlamydia</taxon>
    </lineage>
</organism>
<reference evidence="1 2" key="1">
    <citation type="submission" date="2020-01" db="EMBL/GenBank/DDBJ databases">
        <authorList>
            <person name="Sixt B."/>
            <person name="Schulz F."/>
            <person name="Kostanjsek R."/>
            <person name="Koestlbacher S."/>
            <person name="Collingro A."/>
            <person name="Toenshoff E."/>
            <person name="Horn M."/>
        </authorList>
    </citation>
    <scope>NUCLEOTIDE SEQUENCE [LARGE SCALE GENOMIC DNA]</scope>
    <source>
        <strain evidence="1 2">15C</strain>
    </source>
</reference>
<protein>
    <recommendedName>
        <fullName evidence="3">DUF3604 domain-containing protein</fullName>
    </recommendedName>
</protein>
<gene>
    <name evidence="1" type="ORF">RHAB15C_0000609</name>
</gene>
<dbReference type="Pfam" id="PF12228">
    <property type="entry name" value="DUF3604"/>
    <property type="match status" value="1"/>
</dbReference>
<name>A0ABX8Z0A5_9BACT</name>